<dbReference type="Proteomes" id="UP001054945">
    <property type="component" value="Unassembled WGS sequence"/>
</dbReference>
<evidence type="ECO:0000313" key="1">
    <source>
        <dbReference type="EMBL" id="GIX91453.1"/>
    </source>
</evidence>
<dbReference type="EMBL" id="BPLR01004028">
    <property type="protein sequence ID" value="GIX91453.1"/>
    <property type="molecule type" value="Genomic_DNA"/>
</dbReference>
<protein>
    <submittedName>
        <fullName evidence="1">Uncharacterized protein</fullName>
    </submittedName>
</protein>
<keyword evidence="2" id="KW-1185">Reference proteome</keyword>
<name>A0AAV4P355_CAEEX</name>
<sequence length="78" mass="8482">MNSVKKPLIIDGGMSVSLVPSLIFGTVLQASCRAGGNDISIRSQPPIASHHFFRGANLQKINVPKKDSRFINFRSLAM</sequence>
<comment type="caution">
    <text evidence="1">The sequence shown here is derived from an EMBL/GenBank/DDBJ whole genome shotgun (WGS) entry which is preliminary data.</text>
</comment>
<dbReference type="AlphaFoldDB" id="A0AAV4P355"/>
<reference evidence="1 2" key="1">
    <citation type="submission" date="2021-06" db="EMBL/GenBank/DDBJ databases">
        <title>Caerostris extrusa draft genome.</title>
        <authorList>
            <person name="Kono N."/>
            <person name="Arakawa K."/>
        </authorList>
    </citation>
    <scope>NUCLEOTIDE SEQUENCE [LARGE SCALE GENOMIC DNA]</scope>
</reference>
<accession>A0AAV4P355</accession>
<organism evidence="1 2">
    <name type="scientific">Caerostris extrusa</name>
    <name type="common">Bark spider</name>
    <name type="synonym">Caerostris bankana</name>
    <dbReference type="NCBI Taxonomy" id="172846"/>
    <lineage>
        <taxon>Eukaryota</taxon>
        <taxon>Metazoa</taxon>
        <taxon>Ecdysozoa</taxon>
        <taxon>Arthropoda</taxon>
        <taxon>Chelicerata</taxon>
        <taxon>Arachnida</taxon>
        <taxon>Araneae</taxon>
        <taxon>Araneomorphae</taxon>
        <taxon>Entelegynae</taxon>
        <taxon>Araneoidea</taxon>
        <taxon>Araneidae</taxon>
        <taxon>Caerostris</taxon>
    </lineage>
</organism>
<evidence type="ECO:0000313" key="2">
    <source>
        <dbReference type="Proteomes" id="UP001054945"/>
    </source>
</evidence>
<proteinExistence type="predicted"/>
<gene>
    <name evidence="1" type="ORF">CEXT_210801</name>
</gene>